<dbReference type="SUPFAM" id="SSF51338">
    <property type="entry name" value="Composite domain of metallo-dependent hydrolases"/>
    <property type="match status" value="1"/>
</dbReference>
<keyword evidence="4" id="KW-1185">Reference proteome</keyword>
<dbReference type="InterPro" id="IPR023631">
    <property type="entry name" value="Amidase_dom"/>
</dbReference>
<dbReference type="Pfam" id="PF01425">
    <property type="entry name" value="Amidase"/>
    <property type="match status" value="1"/>
</dbReference>
<dbReference type="InterPro" id="IPR036928">
    <property type="entry name" value="AS_sf"/>
</dbReference>
<sequence length="578" mass="62730">MAFPFTVKDCVDTEGVVTTRGSRLFEDHVPSADATVVKRLKDAGGIFIAKSNMPEFALWWETDNLVYGRTENPWMIGRTPGGSSGGEAAAVASGMSPLGIGSDVGGSIREPANYCGIVGLKATHGRIPLTGHWPDTLLRFMHVGPIVRSVADAALALSLMAGPDGIDHYALPVPVPDASKFQSPAGLRVAWCPKGPFSPVERQVQDTVASAASALGELGCSVEEVGLDGWDSWPGQQISARIFAAEGNVFLAPIIEGREDMLALSMQRRLNIPGPTYDEYLEAMEQVERLRAACIKLFNDYDVLLLPTGPVVAHPHDTRRHEIAEETAPARHALTCTVPFDLTGSPALSVPFGRSSDGLPIGVQIVGRHFEEATILRAGAALEELHRPRRGHPPLIADIAEAEGKHPLDAFLDIALDEDLETEFAHPAGGRGENESHYITSPYSHISVSDGGAHTRFLINSTWPVYFLGHWIREKNIMSLEQAHQKMSAMPAWVADMKNRGTIRIGDFADIMVYNMDELGLLYDKPQFATDFPGGEKRLVQMPTGIRYILVNGTLTFQENECTGALPGNLLRSYDQVG</sequence>
<accession>A0AA35T179</accession>
<dbReference type="EMBL" id="CASHTH010003038">
    <property type="protein sequence ID" value="CAI8039404.1"/>
    <property type="molecule type" value="Genomic_DNA"/>
</dbReference>
<dbReference type="PROSITE" id="PS00571">
    <property type="entry name" value="AMIDASES"/>
    <property type="match status" value="1"/>
</dbReference>
<evidence type="ECO:0000313" key="4">
    <source>
        <dbReference type="Proteomes" id="UP001174909"/>
    </source>
</evidence>
<organism evidence="3 4">
    <name type="scientific">Geodia barretti</name>
    <name type="common">Barrett's horny sponge</name>
    <dbReference type="NCBI Taxonomy" id="519541"/>
    <lineage>
        <taxon>Eukaryota</taxon>
        <taxon>Metazoa</taxon>
        <taxon>Porifera</taxon>
        <taxon>Demospongiae</taxon>
        <taxon>Heteroscleromorpha</taxon>
        <taxon>Tetractinellida</taxon>
        <taxon>Astrophorina</taxon>
        <taxon>Geodiidae</taxon>
        <taxon>Geodia</taxon>
    </lineage>
</organism>
<dbReference type="SUPFAM" id="SSF51556">
    <property type="entry name" value="Metallo-dependent hydrolases"/>
    <property type="match status" value="1"/>
</dbReference>
<dbReference type="AlphaFoldDB" id="A0AA35T179"/>
<evidence type="ECO:0000256" key="1">
    <source>
        <dbReference type="ARBA" id="ARBA00009199"/>
    </source>
</evidence>
<dbReference type="Gene3D" id="2.30.40.10">
    <property type="entry name" value="Urease, subunit C, domain 1"/>
    <property type="match status" value="1"/>
</dbReference>
<dbReference type="GO" id="GO:0016810">
    <property type="term" value="F:hydrolase activity, acting on carbon-nitrogen (but not peptide) bonds"/>
    <property type="evidence" value="ECO:0007669"/>
    <property type="project" value="InterPro"/>
</dbReference>
<comment type="similarity">
    <text evidence="1">Belongs to the amidase family.</text>
</comment>
<dbReference type="InterPro" id="IPR020556">
    <property type="entry name" value="Amidase_CS"/>
</dbReference>
<dbReference type="PANTHER" id="PTHR11895">
    <property type="entry name" value="TRANSAMIDASE"/>
    <property type="match status" value="1"/>
</dbReference>
<feature type="domain" description="Amidase" evidence="2">
    <location>
        <begin position="4"/>
        <end position="376"/>
    </location>
</feature>
<dbReference type="Gene3D" id="3.20.20.140">
    <property type="entry name" value="Metal-dependent hydrolases"/>
    <property type="match status" value="1"/>
</dbReference>
<gene>
    <name evidence="3" type="ORF">GBAR_LOCUS21914</name>
</gene>
<evidence type="ECO:0000313" key="3">
    <source>
        <dbReference type="EMBL" id="CAI8039404.1"/>
    </source>
</evidence>
<dbReference type="PANTHER" id="PTHR11895:SF7">
    <property type="entry name" value="GLUTAMYL-TRNA(GLN) AMIDOTRANSFERASE SUBUNIT A, MITOCHONDRIAL"/>
    <property type="match status" value="1"/>
</dbReference>
<reference evidence="3" key="1">
    <citation type="submission" date="2023-03" db="EMBL/GenBank/DDBJ databases">
        <authorList>
            <person name="Steffen K."/>
            <person name="Cardenas P."/>
        </authorList>
    </citation>
    <scope>NUCLEOTIDE SEQUENCE</scope>
</reference>
<dbReference type="InterPro" id="IPR011059">
    <property type="entry name" value="Metal-dep_hydrolase_composite"/>
</dbReference>
<name>A0AA35T179_GEOBA</name>
<dbReference type="InterPro" id="IPR032466">
    <property type="entry name" value="Metal_Hydrolase"/>
</dbReference>
<protein>
    <submittedName>
        <fullName evidence="3">Glutamyl-tRNA(Gln) amidotransferase subunit A</fullName>
    </submittedName>
</protein>
<evidence type="ECO:0000259" key="2">
    <source>
        <dbReference type="Pfam" id="PF01425"/>
    </source>
</evidence>
<dbReference type="InterPro" id="IPR000120">
    <property type="entry name" value="Amidase"/>
</dbReference>
<comment type="caution">
    <text evidence="3">The sequence shown here is derived from an EMBL/GenBank/DDBJ whole genome shotgun (WGS) entry which is preliminary data.</text>
</comment>
<dbReference type="SUPFAM" id="SSF75304">
    <property type="entry name" value="Amidase signature (AS) enzymes"/>
    <property type="match status" value="1"/>
</dbReference>
<dbReference type="Gene3D" id="3.90.1300.10">
    <property type="entry name" value="Amidase signature (AS) domain"/>
    <property type="match status" value="1"/>
</dbReference>
<dbReference type="Proteomes" id="UP001174909">
    <property type="component" value="Unassembled WGS sequence"/>
</dbReference>
<proteinExistence type="inferred from homology"/>